<comment type="caution">
    <text evidence="1">The sequence shown here is derived from an EMBL/GenBank/DDBJ whole genome shotgun (WGS) entry which is preliminary data.</text>
</comment>
<sequence length="61" mass="6855">MKKTRIIKPLNVSSQCVSPCPVHLFLNSLFLSLQSFPILIHIDEPLCIGQSNFVIQCSQDL</sequence>
<dbReference type="Proteomes" id="UP000276133">
    <property type="component" value="Unassembled WGS sequence"/>
</dbReference>
<protein>
    <submittedName>
        <fullName evidence="1">Uncharacterized protein</fullName>
    </submittedName>
</protein>
<keyword evidence="2" id="KW-1185">Reference proteome</keyword>
<organism evidence="1 2">
    <name type="scientific">Brachionus plicatilis</name>
    <name type="common">Marine rotifer</name>
    <name type="synonym">Brachionus muelleri</name>
    <dbReference type="NCBI Taxonomy" id="10195"/>
    <lineage>
        <taxon>Eukaryota</taxon>
        <taxon>Metazoa</taxon>
        <taxon>Spiralia</taxon>
        <taxon>Gnathifera</taxon>
        <taxon>Rotifera</taxon>
        <taxon>Eurotatoria</taxon>
        <taxon>Monogononta</taxon>
        <taxon>Pseudotrocha</taxon>
        <taxon>Ploima</taxon>
        <taxon>Brachionidae</taxon>
        <taxon>Brachionus</taxon>
    </lineage>
</organism>
<dbReference type="EMBL" id="REGN01001098">
    <property type="protein sequence ID" value="RNA37070.1"/>
    <property type="molecule type" value="Genomic_DNA"/>
</dbReference>
<reference evidence="1 2" key="1">
    <citation type="journal article" date="2018" name="Sci. Rep.">
        <title>Genomic signatures of local adaptation to the degree of environmental predictability in rotifers.</title>
        <authorList>
            <person name="Franch-Gras L."/>
            <person name="Hahn C."/>
            <person name="Garcia-Roger E.M."/>
            <person name="Carmona M.J."/>
            <person name="Serra M."/>
            <person name="Gomez A."/>
        </authorList>
    </citation>
    <scope>NUCLEOTIDE SEQUENCE [LARGE SCALE GENOMIC DNA]</scope>
    <source>
        <strain evidence="1">HYR1</strain>
    </source>
</reference>
<dbReference type="AlphaFoldDB" id="A0A3M7SN62"/>
<proteinExistence type="predicted"/>
<gene>
    <name evidence="1" type="ORF">BpHYR1_010265</name>
</gene>
<name>A0A3M7SN62_BRAPC</name>
<evidence type="ECO:0000313" key="1">
    <source>
        <dbReference type="EMBL" id="RNA37070.1"/>
    </source>
</evidence>
<accession>A0A3M7SN62</accession>
<evidence type="ECO:0000313" key="2">
    <source>
        <dbReference type="Proteomes" id="UP000276133"/>
    </source>
</evidence>